<comment type="caution">
    <text evidence="2">The sequence shown here is derived from an EMBL/GenBank/DDBJ whole genome shotgun (WGS) entry which is preliminary data.</text>
</comment>
<gene>
    <name evidence="2" type="ORF">H072_7536</name>
</gene>
<dbReference type="EMBL" id="AQGS01000532">
    <property type="protein sequence ID" value="EPS38719.1"/>
    <property type="molecule type" value="Genomic_DNA"/>
</dbReference>
<evidence type="ECO:0000313" key="3">
    <source>
        <dbReference type="Proteomes" id="UP000015100"/>
    </source>
</evidence>
<reference evidence="3" key="2">
    <citation type="submission" date="2013-04" db="EMBL/GenBank/DDBJ databases">
        <title>Genomic mechanisms accounting for the adaptation to parasitism in nematode-trapping fungi.</title>
        <authorList>
            <person name="Ahren D.G."/>
        </authorList>
    </citation>
    <scope>NUCLEOTIDE SEQUENCE [LARGE SCALE GENOMIC DNA]</scope>
    <source>
        <strain evidence="3">CBS 200.50</strain>
    </source>
</reference>
<evidence type="ECO:0000256" key="1">
    <source>
        <dbReference type="SAM" id="MobiDB-lite"/>
    </source>
</evidence>
<evidence type="ECO:0000313" key="2">
    <source>
        <dbReference type="EMBL" id="EPS38719.1"/>
    </source>
</evidence>
<dbReference type="OrthoDB" id="5430988at2759"/>
<dbReference type="HOGENOM" id="CLU_548618_0_0_1"/>
<dbReference type="AlphaFoldDB" id="S8A791"/>
<accession>S8A791</accession>
<dbReference type="Proteomes" id="UP000015100">
    <property type="component" value="Unassembled WGS sequence"/>
</dbReference>
<feature type="region of interest" description="Disordered" evidence="1">
    <location>
        <begin position="1"/>
        <end position="46"/>
    </location>
</feature>
<keyword evidence="3" id="KW-1185">Reference proteome</keyword>
<feature type="compositionally biased region" description="Polar residues" evidence="1">
    <location>
        <begin position="1"/>
        <end position="37"/>
    </location>
</feature>
<reference evidence="2 3" key="1">
    <citation type="journal article" date="2013" name="PLoS Genet.">
        <title>Genomic mechanisms accounting for the adaptation to parasitism in nematode-trapping fungi.</title>
        <authorList>
            <person name="Meerupati T."/>
            <person name="Andersson K.M."/>
            <person name="Friman E."/>
            <person name="Kumar D."/>
            <person name="Tunlid A."/>
            <person name="Ahren D."/>
        </authorList>
    </citation>
    <scope>NUCLEOTIDE SEQUENCE [LARGE SCALE GENOMIC DNA]</scope>
    <source>
        <strain evidence="2 3">CBS 200.50</strain>
    </source>
</reference>
<sequence length="497" mass="54460">MQSSQRITRQLYGQLTPPASASSSGQYQKPEQATSQRPAPIALPKGAKKVSNLIGVWAEREGLQDPQSPNKSKLNPKSNPKSKILSEPPSVKKLPQFLVRDTIKKFSNQPATAPPVSKSLVHQRIAAFTSLSKSQKDNAKTACREFISAVTKRTPDVITPEQIAFPEFAAQIVETVPIQEAPTTRRTEGFVNPTEFTSPETTTSTTKIVDSAPIRRTEGLVNPTRTGIHEEIVELAPIGRIEGLVTPNQVSQTEAVPMIDEFAPIWETISSLSILDPRLECTFAINEDNEDNSSAGVEDSMMAESLRLYEEIESMDIMQTSPASREPYEACFSEGCGEEEAVPSAWIGTARVLSSQRFHHQGPFASDEGKVKAAIKVPQRLISDTHWLRDGAAAGSAMATAHTLRKATSDLPIASYFTNRTGEFKPKQIAPWGAMTTDGPADMVKYRVNRVSKNPSPIVVIQKRSPGLATASGQRGRKHRTPPQVLRDFVESFFPFN</sequence>
<organism evidence="2 3">
    <name type="scientific">Dactylellina haptotyla (strain CBS 200.50)</name>
    <name type="common">Nematode-trapping fungus</name>
    <name type="synonym">Monacrosporium haptotylum</name>
    <dbReference type="NCBI Taxonomy" id="1284197"/>
    <lineage>
        <taxon>Eukaryota</taxon>
        <taxon>Fungi</taxon>
        <taxon>Dikarya</taxon>
        <taxon>Ascomycota</taxon>
        <taxon>Pezizomycotina</taxon>
        <taxon>Orbiliomycetes</taxon>
        <taxon>Orbiliales</taxon>
        <taxon>Orbiliaceae</taxon>
        <taxon>Dactylellina</taxon>
    </lineage>
</organism>
<protein>
    <submittedName>
        <fullName evidence="2">Uncharacterized protein</fullName>
    </submittedName>
</protein>
<feature type="region of interest" description="Disordered" evidence="1">
    <location>
        <begin position="59"/>
        <end position="90"/>
    </location>
</feature>
<feature type="compositionally biased region" description="Low complexity" evidence="1">
    <location>
        <begin position="68"/>
        <end position="83"/>
    </location>
</feature>
<name>S8A791_DACHA</name>
<proteinExistence type="predicted"/>